<dbReference type="Pfam" id="PF00109">
    <property type="entry name" value="ketoacyl-synt"/>
    <property type="match status" value="2"/>
</dbReference>
<dbReference type="InterPro" id="IPR036736">
    <property type="entry name" value="ACP-like_sf"/>
</dbReference>
<evidence type="ECO:0000256" key="10">
    <source>
        <dbReference type="SAM" id="MobiDB-lite"/>
    </source>
</evidence>
<dbReference type="InterPro" id="IPR015083">
    <property type="entry name" value="NorB/c/GfsB-D-like_docking"/>
</dbReference>
<dbReference type="SUPFAM" id="SSF101173">
    <property type="entry name" value="Docking domain B of the erythromycin polyketide synthase (DEBS)"/>
    <property type="match status" value="1"/>
</dbReference>
<dbReference type="CDD" id="cd08952">
    <property type="entry name" value="KR_1_SDR_x"/>
    <property type="match status" value="1"/>
</dbReference>
<feature type="domain" description="Carrier" evidence="11">
    <location>
        <begin position="1461"/>
        <end position="1539"/>
    </location>
</feature>
<dbReference type="Pfam" id="PF14765">
    <property type="entry name" value="PS-DH"/>
    <property type="match status" value="1"/>
</dbReference>
<feature type="region of interest" description="N-terminal hotdog fold" evidence="9">
    <location>
        <begin position="2435"/>
        <end position="2560"/>
    </location>
</feature>
<dbReference type="SUPFAM" id="SSF52151">
    <property type="entry name" value="FabD/lysophospholipase-like"/>
    <property type="match status" value="2"/>
</dbReference>
<dbReference type="InterPro" id="IPR014030">
    <property type="entry name" value="Ketoacyl_synth_N"/>
</dbReference>
<evidence type="ECO:0000313" key="14">
    <source>
        <dbReference type="EMBL" id="MFK4273127.1"/>
    </source>
</evidence>
<keyword evidence="3" id="KW-0596">Phosphopantetheine</keyword>
<dbReference type="Pfam" id="PF16197">
    <property type="entry name" value="KAsynt_C_assoc"/>
    <property type="match status" value="2"/>
</dbReference>
<dbReference type="Pfam" id="PF00975">
    <property type="entry name" value="Thioesterase"/>
    <property type="match status" value="1"/>
</dbReference>
<proteinExistence type="predicted"/>
<evidence type="ECO:0000259" key="11">
    <source>
        <dbReference type="PROSITE" id="PS50075"/>
    </source>
</evidence>
<dbReference type="CDD" id="cd00833">
    <property type="entry name" value="PKS"/>
    <property type="match status" value="2"/>
</dbReference>
<accession>A0ABW8M4L4</accession>
<dbReference type="InterPro" id="IPR016035">
    <property type="entry name" value="Acyl_Trfase/lysoPLipase"/>
</dbReference>
<sequence>MTEDKLRTYLRRVTAELQQTRQQLKDSQDRGREPLAIVGMACRLPGGADSPEQLWQMVRDGADGVGGFPDDRGWDLTSLLSDDPDRPGTTYTQEGGFLKGAGDFDAGLFGISPREAATMDPQQRLLLETSWEALERAGIDPHSLRGSRTGVFVGGTAIEHIVKLMNSPTDQGYAITGGSGSIMSGRISYVLGLEGPAVTIDTACSSSLVALHSAVQSLRQGDCSLALAGGVAVMATPSAFVTFARQRGLAADGRCKAFSDDADGIGWGEGVAVVLLERLSDARRNGHEVLAVVRGSAVNQDGASNGLSAPNGPSQQRVIRQAVANAGLTLADVDMVEAHGTGTTLGDPIEAQALLNTYGQERHDGQPLWLGSLKSNIAHTQGVSGVAGVIKTVLALRHGILPKTLHVGERSSQVDWSVGAVELLTEAREWPETGRPRRAGVSSFGISGTNVHVIIEQAPQEESAEPRTDEAPSLESPFATKPATLPWLISGNTEAALREQAARLRAHLNAHPGLAAADIGHSLLTSRTRFAHRAVLLTEQDGDRRTALTALVDGLDAPGLFRGTGDTGAGVVFVFPGQGSQWVGMGRELWEVSSVFAESMVACERALAPFVGWSLRDVVFEGGGEGLWGRVDVVQPVLWAVMVSLAAVWRSFGVEPVGVVGHSQGEVAAACVAGGLSLEDGARVVAVRSRLVGERLSGRGGMVSVALPVAQVEEWLAGSGGRVGVAAVNGPSSVVVSGEVEALDGLLAELDGAGVRARRIAVDYASHSAQVDALNDDLLAGLADIRPVSSPVAFYSTVTGERMDTAGLDAAYWAANLRERVLFEPVVRTLAELEHQVFVESSPHPVLAMAVQETLESASGAGAAVGSLRRDDGGAGRFLASLAEAYVAGAPVDWSVLFEGTGTRRVDLPTYAFQHQRYWLEDASAPGAEGVVDPVDAAFWGAVERADVQGVAALVDGSVPGVWEPVVPVLSAWRKGREERSVLDSWRYRTTWRAFSLPSGTRLSGMWLVVASGGDAPVDEVRQALEAAGAEVCVRADLDGAALAGVSGVVSLLAWDEGSAVVSTVGLVQACGGGGEVPLWVLTRGAAVVGVDDPVSAVQSQVWALGQVVGLEQPGGWGGLVDVPGVWDERVASLLAGVLAAGGGEDQVAVRSSGAYGRRLVRAPLGASPVRVREWSPSGTALVTGGTGGIGGHLARWLAREGVGHLLLVSRRGPEAEGVAELVEELGGLGVEVTVVACDVTDRAALAELLATIPAEYPLTSVFHAAGIAGYGLVRELDAAGLDAEMAAKTLGARHLDELTAELGLDLDAFVVFSSGAAVWGSAGSGGYAAANAYLDGLARERRARGLVATSVSWGNWKNTGLATDTTAEQLTRIGVRPMEPELAVRALRQALEQDEVSMTVADMDWSLFTPGYALARRRPLIEEIPEAARALSEDSADPANDTVGGDSPLRQSLAALTESEQHERLLGAVRTEAAAVLTHSTTDEITAGKPFRDLGFDSLTAMELRNRLNAATGLRLPATIVFDYPTPRRLAGHLHDKLFDSGAEVALPQLRATDDDPIVIVGMACRFPGGVRGPEDLWRLLAEGRDEMTEFPADRGWQGPAMNAFVEEFGGARQGAFLADAAEFDAAFFGISPREARAMDPQQRLLLETSWEVLERAGYDPVSLRGSRTGVFVGGTPQEYTTVLMNSAEAGSGYALTGTSGSVMSGRVAYTLGLEGPAVTIDTACSSSLVTLHLAAQALRGGECDLALVGGVTVMATPGAFVEFARQGGLAGDGRCKAFAAGADGTGWGEGVGMLAVQRLSDAVRDGRRVLAVVRGSAVNSDGASNGLTAPNGPSQQRVIRQALASAGLSAADVDVVEGHGTGTALGDPIEAQALLGTYGQDRPADRPLWLGSVKSNIGHTQYAAGVAGVIKAVLALQHRLLPKTLHVEEPTPEVDWSSGAVGVLTEAREWPETGRPRRAGVSAFGISGTNAHVILEQAPEAVEESASGETGSVLVPWVISARSEQALREQARRLAGHLRAHDLRPVDVGFSLATTRAGLEHRAVLVGRETSEFLAQLETVAGDGPVSEGGTAFLFSGQGSQRAGMGRELYEAYPVFAAAFDEVCGHLDVLLERPVKEVVFAGGEALDRTVFTQAGLFALEVALFELVGSWGVRADVLLGHSIGELAAAYAAGVWSLEDACRVVAARGRLMQALPEGGVMVAVEAAEEELPQLPAGVSVAAVNGPRSLVLSGDDEPVTALAQTFAGQGRRTRRLTVSHAFHSAWMEPMLADFAEVLGSVEFRAPRIPVVSNVTGQVAGEELATPDYWVRHVREAVRFADGVTTVLGRGVDKFLELGPGGALTAMAEEALDHTGTDAVCAAVLHPEHPEASSAVRGLGRIYAVGAPADWSALFAGTGARRVDLPTYAFQRRRFWLDSLATGSGDPASLGLTTTGHPLLGAGVRLPDSDGFLFTGRLSLATQPWIAQHALVGTALLPGTAFVELALRAGAESGCEVIEELTLEAPLVLEEHGGRAVHVTVGGLDESGRRTITLHSRPDGADDDESWLRHATGVLVERRETESADAPTEGVWPPDGATQISVQDFYPDMAEAGFTYGPVFQGLRVLWSKDGELFAEVRLPDEAGEAGDEGSGFGVHPALLDAALQPLALSVLGGTDGRQPVKGGMPFVWTGVRLHATHATVARVKLAPVGRSEVSVVVTDDSGLPIATVDSLAMRDPILEQFTASAPRQDALFGVRWTPIPLAAHAEPGEWAMLGFDPLEIRQRLVEAGLTGTPYLDPQSLIDTVESGKPVPPVVAVSCFGGGGSTVTATHEAVGRALGVLQHWLADARLMSSRLVLLTRGAVPAVDTDRIEDLAASAVWGLVRAAQSEHPDRIVLIDLDDDPTSYRALPAALGTGEPQLALRTGAASAPRLARHTGAPEVTPGFGPDGTVLVTGGTGALGAVVARHLAAAHGVRHLVLASRSGAEASGADALLADLTELGADATIVACDVSDRAALAALLDAIPAERPLTGVVHTAGVLADGTVESLTPDQADTVLRAKADAAWHLHELTALTPVREFVLFSSAAGLLGSQGQGNYAAANAFLDALAAHRRAAGLAGTSLAWGWWDLPGGMAADLGRAERARMARGGLTPFTAETGMDAFDQTLAAGTEPLLVPMRMNTAVARASAGQQIPSVLRGLVRAPRRRAVRSDEGSASRLRERLAGANADERLAMLTELVRVEAAQVLGHSGAEAVEDGSSFAELGFDSLTSVELRNRIGERTGLRLASTVVFDHPTPAALAAELGDRLGDTADFVSAAQPSEAPGASGSGVETTADTAVINGVEALYRRSIELGRLDLGHSVLKNSVDLRASFSVPDEVRNGPELVRLVEGAQHPKIICFPSQSVWASNQELVGMAVPLRGVRDLWSLMLPGFVTGQPVAADVDAAAEYAVRLIEELVQDEPFVLAGRSSGGRIAHEVAVRLEGRGRAPKGLVLIDSYMAGYEATSYITPVMESKALELEKDFGQMTGTRLTAMAAYFAMFEAWQPEETSVPTLLVRASERYGIEPGQEQPPAEEWQSAWPLPHDAIDVPGNHYSMIEGSGDVTAAAVHRWLVERDA</sequence>
<dbReference type="InterPro" id="IPR036299">
    <property type="entry name" value="Polyketide_synth_docking_sf"/>
</dbReference>
<dbReference type="SMART" id="SM00822">
    <property type="entry name" value="PKS_KR"/>
    <property type="match status" value="2"/>
</dbReference>
<dbReference type="Gene3D" id="3.40.366.10">
    <property type="entry name" value="Malonyl-Coenzyme A Acyl Carrier Protein, domain 2"/>
    <property type="match status" value="2"/>
</dbReference>
<organism evidence="14 15">
    <name type="scientific">Streptomyces milbemycinicus</name>
    <dbReference type="NCBI Taxonomy" id="476552"/>
    <lineage>
        <taxon>Bacteria</taxon>
        <taxon>Bacillati</taxon>
        <taxon>Actinomycetota</taxon>
        <taxon>Actinomycetes</taxon>
        <taxon>Kitasatosporales</taxon>
        <taxon>Streptomycetaceae</taxon>
        <taxon>Streptomyces</taxon>
    </lineage>
</organism>
<keyword evidence="7" id="KW-0511">Multifunctional enzyme</keyword>
<dbReference type="InterPro" id="IPR049900">
    <property type="entry name" value="PKS_mFAS_DH"/>
</dbReference>
<reference evidence="14 15" key="1">
    <citation type="submission" date="2024-11" db="EMBL/GenBank/DDBJ databases">
        <title>The Natural Products Discovery Center: Release of the First 8490 Sequenced Strains for Exploring Actinobacteria Biosynthetic Diversity.</title>
        <authorList>
            <person name="Kalkreuter E."/>
            <person name="Kautsar S.A."/>
            <person name="Yang D."/>
            <person name="Bader C.D."/>
            <person name="Teijaro C.N."/>
            <person name="Fluegel L."/>
            <person name="Davis C.M."/>
            <person name="Simpson J.R."/>
            <person name="Lauterbach L."/>
            <person name="Steele A.D."/>
            <person name="Gui C."/>
            <person name="Meng S."/>
            <person name="Li G."/>
            <person name="Viehrig K."/>
            <person name="Ye F."/>
            <person name="Su P."/>
            <person name="Kiefer A.F."/>
            <person name="Nichols A."/>
            <person name="Cepeda A.J."/>
            <person name="Yan W."/>
            <person name="Fan B."/>
            <person name="Jiang Y."/>
            <person name="Adhikari A."/>
            <person name="Zheng C.-J."/>
            <person name="Schuster L."/>
            <person name="Cowan T.M."/>
            <person name="Smanski M.J."/>
            <person name="Chevrette M.G."/>
            <person name="De Carvalho L.P.S."/>
            <person name="Shen B."/>
        </authorList>
    </citation>
    <scope>NUCLEOTIDE SEQUENCE [LARGE SCALE GENOMIC DNA]</scope>
    <source>
        <strain evidence="14 15">NPDC020863</strain>
    </source>
</reference>
<name>A0ABW8M4L4_9ACTN</name>
<dbReference type="InterPro" id="IPR018201">
    <property type="entry name" value="Ketoacyl_synth_AS"/>
</dbReference>
<dbReference type="Pfam" id="PF18369">
    <property type="entry name" value="PKS_DE"/>
    <property type="match status" value="1"/>
</dbReference>
<dbReference type="InterPro" id="IPR050091">
    <property type="entry name" value="PKS_NRPS_Biosynth_Enz"/>
</dbReference>
<dbReference type="InterPro" id="IPR001227">
    <property type="entry name" value="Ac_transferase_dom_sf"/>
</dbReference>
<evidence type="ECO:0000256" key="8">
    <source>
        <dbReference type="ARBA" id="ARBA00023315"/>
    </source>
</evidence>
<dbReference type="SUPFAM" id="SSF51735">
    <property type="entry name" value="NAD(P)-binding Rossmann-fold domains"/>
    <property type="match status" value="4"/>
</dbReference>
<feature type="active site" description="Proton acceptor; for dehydratase activity" evidence="9">
    <location>
        <position position="2467"/>
    </location>
</feature>
<dbReference type="InterPro" id="IPR020806">
    <property type="entry name" value="PKS_PP-bd"/>
</dbReference>
<evidence type="ECO:0000256" key="3">
    <source>
        <dbReference type="ARBA" id="ARBA00022450"/>
    </source>
</evidence>
<comment type="cofactor">
    <cofactor evidence="1">
        <name>pantetheine 4'-phosphate</name>
        <dbReference type="ChEBI" id="CHEBI:47942"/>
    </cofactor>
</comment>
<dbReference type="InterPro" id="IPR042104">
    <property type="entry name" value="PKS_dehydratase_sf"/>
</dbReference>
<gene>
    <name evidence="14" type="ORF">ACI2L5_51000</name>
</gene>
<dbReference type="InterPro" id="IPR057326">
    <property type="entry name" value="KR_dom"/>
</dbReference>
<feature type="domain" description="PKS/mFAS DH" evidence="13">
    <location>
        <begin position="2435"/>
        <end position="2721"/>
    </location>
</feature>
<evidence type="ECO:0000259" key="12">
    <source>
        <dbReference type="PROSITE" id="PS52004"/>
    </source>
</evidence>
<dbReference type="PROSITE" id="PS52019">
    <property type="entry name" value="PKS_MFAS_DH"/>
    <property type="match status" value="1"/>
</dbReference>
<dbReference type="Gene3D" id="1.10.1200.10">
    <property type="entry name" value="ACP-like"/>
    <property type="match status" value="2"/>
</dbReference>
<dbReference type="InterPro" id="IPR029058">
    <property type="entry name" value="AB_hydrolase_fold"/>
</dbReference>
<dbReference type="Gene3D" id="6.10.140.1830">
    <property type="match status" value="1"/>
</dbReference>
<keyword evidence="8" id="KW-0012">Acyltransferase</keyword>
<dbReference type="Pfam" id="PF22953">
    <property type="entry name" value="SpnB_Rossmann"/>
    <property type="match status" value="1"/>
</dbReference>
<dbReference type="InterPro" id="IPR016039">
    <property type="entry name" value="Thiolase-like"/>
</dbReference>
<dbReference type="PROSITE" id="PS50075">
    <property type="entry name" value="CARRIER"/>
    <property type="match status" value="2"/>
</dbReference>
<dbReference type="Pfam" id="PF02801">
    <property type="entry name" value="Ketoacyl-synt_C"/>
    <property type="match status" value="2"/>
</dbReference>
<evidence type="ECO:0000256" key="7">
    <source>
        <dbReference type="ARBA" id="ARBA00023268"/>
    </source>
</evidence>
<dbReference type="InterPro" id="IPR013968">
    <property type="entry name" value="PKS_KR"/>
</dbReference>
<dbReference type="Proteomes" id="UP001620295">
    <property type="component" value="Unassembled WGS sequence"/>
</dbReference>
<dbReference type="Pfam" id="PF08990">
    <property type="entry name" value="Docking"/>
    <property type="match status" value="1"/>
</dbReference>
<evidence type="ECO:0000256" key="9">
    <source>
        <dbReference type="PROSITE-ProRule" id="PRU01363"/>
    </source>
</evidence>
<evidence type="ECO:0000313" key="15">
    <source>
        <dbReference type="Proteomes" id="UP001620295"/>
    </source>
</evidence>
<dbReference type="InterPro" id="IPR006162">
    <property type="entry name" value="Ppantetheine_attach_site"/>
</dbReference>
<dbReference type="Pfam" id="PF21089">
    <property type="entry name" value="PKS_DH_N"/>
    <property type="match status" value="1"/>
</dbReference>
<dbReference type="Pfam" id="PF00550">
    <property type="entry name" value="PP-binding"/>
    <property type="match status" value="2"/>
</dbReference>
<keyword evidence="6" id="KW-0045">Antibiotic biosynthesis</keyword>
<dbReference type="SUPFAM" id="SSF47336">
    <property type="entry name" value="ACP-like"/>
    <property type="match status" value="1"/>
</dbReference>
<dbReference type="InterPro" id="IPR032821">
    <property type="entry name" value="PKS_assoc"/>
</dbReference>
<evidence type="ECO:0000256" key="6">
    <source>
        <dbReference type="ARBA" id="ARBA00023194"/>
    </source>
</evidence>
<dbReference type="SUPFAM" id="SSF53901">
    <property type="entry name" value="Thiolase-like"/>
    <property type="match status" value="2"/>
</dbReference>
<dbReference type="Gene3D" id="3.40.50.1820">
    <property type="entry name" value="alpha/beta hydrolase"/>
    <property type="match status" value="1"/>
</dbReference>
<dbReference type="SMART" id="SM00825">
    <property type="entry name" value="PKS_KS"/>
    <property type="match status" value="2"/>
</dbReference>
<dbReference type="InterPro" id="IPR055123">
    <property type="entry name" value="SpnB-like_Rossmann"/>
</dbReference>
<comment type="pathway">
    <text evidence="2">Antibiotic biosynthesis.</text>
</comment>
<dbReference type="InterPro" id="IPR014031">
    <property type="entry name" value="Ketoacyl_synth_C"/>
</dbReference>
<feature type="domain" description="Ketosynthase family 3 (KS3)" evidence="12">
    <location>
        <begin position="32"/>
        <end position="457"/>
    </location>
</feature>
<dbReference type="PANTHER" id="PTHR43775">
    <property type="entry name" value="FATTY ACID SYNTHASE"/>
    <property type="match status" value="1"/>
</dbReference>
<dbReference type="InterPro" id="IPR049551">
    <property type="entry name" value="PKS_DH_C"/>
</dbReference>
<dbReference type="SMART" id="SM00826">
    <property type="entry name" value="PKS_DH"/>
    <property type="match status" value="1"/>
</dbReference>
<evidence type="ECO:0000256" key="2">
    <source>
        <dbReference type="ARBA" id="ARBA00004792"/>
    </source>
</evidence>
<dbReference type="PROSITE" id="PS52004">
    <property type="entry name" value="KS3_2"/>
    <property type="match status" value="2"/>
</dbReference>
<dbReference type="SMART" id="SM00827">
    <property type="entry name" value="PKS_AT"/>
    <property type="match status" value="2"/>
</dbReference>
<dbReference type="Pfam" id="PF08659">
    <property type="entry name" value="KR"/>
    <property type="match status" value="2"/>
</dbReference>
<comment type="caution">
    <text evidence="14">The sequence shown here is derived from an EMBL/GenBank/DDBJ whole genome shotgun (WGS) entry which is preliminary data.</text>
</comment>
<dbReference type="InterPro" id="IPR020841">
    <property type="entry name" value="PKS_Beta-ketoAc_synthase_dom"/>
</dbReference>
<dbReference type="InterPro" id="IPR049552">
    <property type="entry name" value="PKS_DH_N"/>
</dbReference>
<dbReference type="InterPro" id="IPR041618">
    <property type="entry name" value="PKS_DE"/>
</dbReference>
<dbReference type="InterPro" id="IPR014043">
    <property type="entry name" value="Acyl_transferase_dom"/>
</dbReference>
<keyword evidence="4" id="KW-0597">Phosphoprotein</keyword>
<keyword evidence="5" id="KW-0808">Transferase</keyword>
<feature type="region of interest" description="C-terminal hotdog fold" evidence="9">
    <location>
        <begin position="2575"/>
        <end position="2721"/>
    </location>
</feature>
<dbReference type="InterPro" id="IPR009081">
    <property type="entry name" value="PP-bd_ACP"/>
</dbReference>
<feature type="region of interest" description="Disordered" evidence="10">
    <location>
        <begin position="457"/>
        <end position="478"/>
    </location>
</feature>
<dbReference type="NCBIfam" id="NF045894">
    <property type="entry name" value="PKS_plus_SDR"/>
    <property type="match status" value="1"/>
</dbReference>
<evidence type="ECO:0000256" key="5">
    <source>
        <dbReference type="ARBA" id="ARBA00022679"/>
    </source>
</evidence>
<dbReference type="SUPFAM" id="SSF55048">
    <property type="entry name" value="Probable ACP-binding domain of malonyl-CoA ACP transacylase"/>
    <property type="match status" value="2"/>
</dbReference>
<dbReference type="InterPro" id="IPR020802">
    <property type="entry name" value="TesA-like"/>
</dbReference>
<dbReference type="Gene3D" id="3.40.47.10">
    <property type="match status" value="2"/>
</dbReference>
<dbReference type="PANTHER" id="PTHR43775:SF51">
    <property type="entry name" value="INACTIVE PHENOLPHTHIOCEROL SYNTHESIS POLYKETIDE SYNTHASE TYPE I PKS1-RELATED"/>
    <property type="match status" value="1"/>
</dbReference>
<evidence type="ECO:0000259" key="13">
    <source>
        <dbReference type="PROSITE" id="PS52019"/>
    </source>
</evidence>
<evidence type="ECO:0000256" key="1">
    <source>
        <dbReference type="ARBA" id="ARBA00001957"/>
    </source>
</evidence>
<keyword evidence="15" id="KW-1185">Reference proteome</keyword>
<dbReference type="Gene3D" id="3.10.129.110">
    <property type="entry name" value="Polyketide synthase dehydratase"/>
    <property type="match status" value="1"/>
</dbReference>
<dbReference type="CDD" id="cd08956">
    <property type="entry name" value="KR_3_FAS_SDR_x"/>
    <property type="match status" value="1"/>
</dbReference>
<protein>
    <submittedName>
        <fullName evidence="14">Type I polyketide synthase</fullName>
    </submittedName>
</protein>
<dbReference type="InterPro" id="IPR036291">
    <property type="entry name" value="NAD(P)-bd_dom_sf"/>
</dbReference>
<feature type="active site" description="Proton donor; for dehydratase activity" evidence="9">
    <location>
        <position position="2639"/>
    </location>
</feature>
<dbReference type="InterPro" id="IPR020807">
    <property type="entry name" value="PKS_DH"/>
</dbReference>
<dbReference type="Gene3D" id="3.30.70.3290">
    <property type="match status" value="2"/>
</dbReference>
<dbReference type="EMBL" id="JBJDQH010000044">
    <property type="protein sequence ID" value="MFK4273127.1"/>
    <property type="molecule type" value="Genomic_DNA"/>
</dbReference>
<dbReference type="InterPro" id="IPR016036">
    <property type="entry name" value="Malonyl_transacylase_ACP-bd"/>
</dbReference>
<dbReference type="SMART" id="SM00824">
    <property type="entry name" value="PKS_TE"/>
    <property type="match status" value="1"/>
</dbReference>
<dbReference type="RefSeq" id="WP_404749169.1">
    <property type="nucleotide sequence ID" value="NZ_JBJDQH010000044.1"/>
</dbReference>
<dbReference type="PROSITE" id="PS00012">
    <property type="entry name" value="PHOSPHOPANTETHEINE"/>
    <property type="match status" value="2"/>
</dbReference>
<dbReference type="Pfam" id="PF00698">
    <property type="entry name" value="Acyl_transf_1"/>
    <property type="match status" value="2"/>
</dbReference>
<dbReference type="SUPFAM" id="SSF53474">
    <property type="entry name" value="alpha/beta-Hydrolases"/>
    <property type="match status" value="1"/>
</dbReference>
<evidence type="ECO:0000256" key="4">
    <source>
        <dbReference type="ARBA" id="ARBA00022553"/>
    </source>
</evidence>
<feature type="domain" description="Carrier" evidence="11">
    <location>
        <begin position="3209"/>
        <end position="3284"/>
    </location>
</feature>
<dbReference type="SMART" id="SM01294">
    <property type="entry name" value="PKS_PP_betabranch"/>
    <property type="match status" value="2"/>
</dbReference>
<feature type="domain" description="Ketosynthase family 3 (KS3)" evidence="12">
    <location>
        <begin position="1556"/>
        <end position="1979"/>
    </location>
</feature>
<dbReference type="SMART" id="SM00823">
    <property type="entry name" value="PKS_PP"/>
    <property type="match status" value="2"/>
</dbReference>
<dbReference type="PROSITE" id="PS00606">
    <property type="entry name" value="KS3_1"/>
    <property type="match status" value="2"/>
</dbReference>
<dbReference type="InterPro" id="IPR001031">
    <property type="entry name" value="Thioesterase"/>
</dbReference>
<dbReference type="Gene3D" id="3.40.50.720">
    <property type="entry name" value="NAD(P)-binding Rossmann-like Domain"/>
    <property type="match status" value="2"/>
</dbReference>